<keyword evidence="3" id="KW-0808">Transferase</keyword>
<dbReference type="RefSeq" id="WP_212921741.1">
    <property type="nucleotide sequence ID" value="NZ_BORP01000006.1"/>
</dbReference>
<dbReference type="GO" id="GO:0009307">
    <property type="term" value="P:DNA restriction-modification system"/>
    <property type="evidence" value="ECO:0007669"/>
    <property type="project" value="UniProtKB-KW"/>
</dbReference>
<dbReference type="Proteomes" id="UP000676917">
    <property type="component" value="Unassembled WGS sequence"/>
</dbReference>
<organism evidence="6 7">
    <name type="scientific">Ornithinibacillus bavariensis</name>
    <dbReference type="NCBI Taxonomy" id="545502"/>
    <lineage>
        <taxon>Bacteria</taxon>
        <taxon>Bacillati</taxon>
        <taxon>Bacillota</taxon>
        <taxon>Bacilli</taxon>
        <taxon>Bacillales</taxon>
        <taxon>Bacillaceae</taxon>
        <taxon>Ornithinibacillus</taxon>
    </lineage>
</organism>
<sequence>MDLYSLKQKISGIKPTNRNPLYQSHLYWSQKPFNISDLLIEELTEEGDIVFDPFMGSGVTVIESVLLNRKSVGVEINELPIFIVDTLLSKVEDMESLNNFLKEFEEFVDGLNKYYKTWSAENDDHGIVKKVIFDRDSPFAEPIIKEIHYQHQGNRINYIKEPDIFDVEQFSLNKDYKYIRDYVMVPNSRLAVQNEQSVASLFTPRALCVIDEILGYEASLNDRNYQDIIRYVLMSSLHLIKITDLKSNSQWPLWTPRENCLEKNAIDVIKKRIRLFYDSYDFVDKNFNETIKRVSNFKELSDDGNYLILNKGTQHLNSDDIPDNSIDLVITDPPYLGQVLYSEYMQLYYPFLDLNFNLEDEIVISNAKGRDKDEKSYFNLLDQSFGKTTKKLKKGKIMCLYFHDSNLDVWNRLINITKKHGLHFLGQVHVYKKLTLKNILSPKKSLQGDSILFFINEKRDYEVIEAETIDEIVENVVAHVKFELKNKGSLTTTQLMDDGLMEYIIQNNWLAELSSKYKSIIDVFEPYVKWDKEKGRWVL</sequence>
<dbReference type="GO" id="GO:0008170">
    <property type="term" value="F:N-methyltransferase activity"/>
    <property type="evidence" value="ECO:0007669"/>
    <property type="project" value="InterPro"/>
</dbReference>
<dbReference type="InterPro" id="IPR029063">
    <property type="entry name" value="SAM-dependent_MTases_sf"/>
</dbReference>
<evidence type="ECO:0000256" key="1">
    <source>
        <dbReference type="ARBA" id="ARBA00006594"/>
    </source>
</evidence>
<keyword evidence="7" id="KW-1185">Reference proteome</keyword>
<feature type="domain" description="DNA methylase N-4/N-6" evidence="5">
    <location>
        <begin position="14"/>
        <end position="78"/>
    </location>
</feature>
<keyword evidence="4" id="KW-0680">Restriction system</keyword>
<keyword evidence="2" id="KW-0489">Methyltransferase</keyword>
<evidence type="ECO:0000313" key="6">
    <source>
        <dbReference type="EMBL" id="GIO28286.1"/>
    </source>
</evidence>
<dbReference type="PRINTS" id="PR00508">
    <property type="entry name" value="S21N4MTFRASE"/>
</dbReference>
<dbReference type="Pfam" id="PF01555">
    <property type="entry name" value="N6_N4_Mtase"/>
    <property type="match status" value="1"/>
</dbReference>
<gene>
    <name evidence="6" type="ORF">J43TS3_28970</name>
</gene>
<dbReference type="InterPro" id="IPR002052">
    <property type="entry name" value="DNA_methylase_N6_adenine_CS"/>
</dbReference>
<dbReference type="GO" id="GO:0032259">
    <property type="term" value="P:methylation"/>
    <property type="evidence" value="ECO:0007669"/>
    <property type="project" value="UniProtKB-KW"/>
</dbReference>
<comment type="similarity">
    <text evidence="1">Belongs to the N(4)/N(6)-methyltransferase family.</text>
</comment>
<evidence type="ECO:0000256" key="3">
    <source>
        <dbReference type="ARBA" id="ARBA00022679"/>
    </source>
</evidence>
<dbReference type="Gene3D" id="3.40.50.150">
    <property type="entry name" value="Vaccinia Virus protein VP39"/>
    <property type="match status" value="2"/>
</dbReference>
<reference evidence="6" key="1">
    <citation type="submission" date="2021-03" db="EMBL/GenBank/DDBJ databases">
        <title>Antimicrobial resistance genes in bacteria isolated from Japanese honey, and their potential for conferring macrolide and lincosamide resistance in the American foulbrood pathogen Paenibacillus larvae.</title>
        <authorList>
            <person name="Okamoto M."/>
            <person name="Kumagai M."/>
            <person name="Kanamori H."/>
            <person name="Takamatsu D."/>
        </authorList>
    </citation>
    <scope>NUCLEOTIDE SEQUENCE</scope>
    <source>
        <strain evidence="6">J43TS3</strain>
    </source>
</reference>
<dbReference type="PROSITE" id="PS00092">
    <property type="entry name" value="N6_MTASE"/>
    <property type="match status" value="1"/>
</dbReference>
<protein>
    <recommendedName>
        <fullName evidence="5">DNA methylase N-4/N-6 domain-containing protein</fullName>
    </recommendedName>
</protein>
<evidence type="ECO:0000313" key="7">
    <source>
        <dbReference type="Proteomes" id="UP000676917"/>
    </source>
</evidence>
<dbReference type="EMBL" id="BORP01000006">
    <property type="protein sequence ID" value="GIO28286.1"/>
    <property type="molecule type" value="Genomic_DNA"/>
</dbReference>
<evidence type="ECO:0000256" key="4">
    <source>
        <dbReference type="ARBA" id="ARBA00022747"/>
    </source>
</evidence>
<dbReference type="SUPFAM" id="SSF53335">
    <property type="entry name" value="S-adenosyl-L-methionine-dependent methyltransferases"/>
    <property type="match status" value="2"/>
</dbReference>
<evidence type="ECO:0000259" key="5">
    <source>
        <dbReference type="Pfam" id="PF01555"/>
    </source>
</evidence>
<comment type="caution">
    <text evidence="6">The sequence shown here is derived from an EMBL/GenBank/DDBJ whole genome shotgun (WGS) entry which is preliminary data.</text>
</comment>
<dbReference type="InterPro" id="IPR001091">
    <property type="entry name" value="RM_Methyltransferase"/>
</dbReference>
<dbReference type="GO" id="GO:0003677">
    <property type="term" value="F:DNA binding"/>
    <property type="evidence" value="ECO:0007669"/>
    <property type="project" value="InterPro"/>
</dbReference>
<proteinExistence type="inferred from homology"/>
<accession>A0A920C6T7</accession>
<evidence type="ECO:0000256" key="2">
    <source>
        <dbReference type="ARBA" id="ARBA00022603"/>
    </source>
</evidence>
<name>A0A920C6T7_9BACI</name>
<dbReference type="AlphaFoldDB" id="A0A920C6T7"/>
<dbReference type="InterPro" id="IPR002941">
    <property type="entry name" value="DNA_methylase_N4/N6"/>
</dbReference>